<sequence>MTRDGVRLSVRDGGARRAESTVVFLHGFCLTGDTWTRQIDYLLRRYGDRIRVISYDHRGHGRSGSAPMTTYRIEQLAADLADVLVGLDVAGPLTLVGHSMGGMTALAYLGRSAADRPVDPDGLVLVATAAGRIAERGLGRLLATPRIAALIRLINRTPDQALRVLSRPLSATLGHWYAHGSPQPATLTAVIAAALATTPVSTAVGFLPAFSSYNQYRTLGEIGAHTVVVSAGADLLTPPAHSHDLAACIPDAVHVHVPGAGHMLPQQASHVISDAIQTAMFGVAGRPGPVSERYSKRA</sequence>
<protein>
    <submittedName>
        <fullName evidence="2">Alpha/beta hydrolase</fullName>
    </submittedName>
</protein>
<dbReference type="OrthoDB" id="5422338at2"/>
<accession>A0A1A0VYW3</accession>
<reference evidence="2 3" key="1">
    <citation type="submission" date="2016-06" db="EMBL/GenBank/DDBJ databases">
        <authorList>
            <person name="Kjaerup R.B."/>
            <person name="Dalgaard T.S."/>
            <person name="Juul-Madsen H.R."/>
        </authorList>
    </citation>
    <scope>NUCLEOTIDE SEQUENCE [LARGE SCALE GENOMIC DNA]</scope>
    <source>
        <strain evidence="2 3">852002-51834_SCH5396731</strain>
    </source>
</reference>
<evidence type="ECO:0000259" key="1">
    <source>
        <dbReference type="Pfam" id="PF00561"/>
    </source>
</evidence>
<feature type="domain" description="AB hydrolase-1" evidence="1">
    <location>
        <begin position="21"/>
        <end position="264"/>
    </location>
</feature>
<dbReference type="InterPro" id="IPR000073">
    <property type="entry name" value="AB_hydrolase_1"/>
</dbReference>
<dbReference type="InterPro" id="IPR050266">
    <property type="entry name" value="AB_hydrolase_sf"/>
</dbReference>
<dbReference type="PRINTS" id="PR00111">
    <property type="entry name" value="ABHYDROLASE"/>
</dbReference>
<dbReference type="Pfam" id="PF00561">
    <property type="entry name" value="Abhydrolase_1"/>
    <property type="match status" value="1"/>
</dbReference>
<keyword evidence="2" id="KW-0378">Hydrolase</keyword>
<dbReference type="PANTHER" id="PTHR43798">
    <property type="entry name" value="MONOACYLGLYCEROL LIPASE"/>
    <property type="match status" value="1"/>
</dbReference>
<dbReference type="AlphaFoldDB" id="A0A1A0VYW3"/>
<dbReference type="PANTHER" id="PTHR43798:SF33">
    <property type="entry name" value="HYDROLASE, PUTATIVE (AFU_ORTHOLOGUE AFUA_2G14860)-RELATED"/>
    <property type="match status" value="1"/>
</dbReference>
<gene>
    <name evidence="2" type="ORF">A5760_23970</name>
</gene>
<dbReference type="SUPFAM" id="SSF53474">
    <property type="entry name" value="alpha/beta-Hydrolases"/>
    <property type="match status" value="1"/>
</dbReference>
<dbReference type="GO" id="GO:0016020">
    <property type="term" value="C:membrane"/>
    <property type="evidence" value="ECO:0007669"/>
    <property type="project" value="TreeGrafter"/>
</dbReference>
<dbReference type="RefSeq" id="WP_064877320.1">
    <property type="nucleotide sequence ID" value="NZ_LZSX01000008.1"/>
</dbReference>
<dbReference type="Gene3D" id="3.40.50.1820">
    <property type="entry name" value="alpha/beta hydrolase"/>
    <property type="match status" value="1"/>
</dbReference>
<dbReference type="EMBL" id="LZSX01000008">
    <property type="protein sequence ID" value="OBB88505.1"/>
    <property type="molecule type" value="Genomic_DNA"/>
</dbReference>
<name>A0A1A0VYW3_9MYCO</name>
<dbReference type="Proteomes" id="UP000091914">
    <property type="component" value="Unassembled WGS sequence"/>
</dbReference>
<evidence type="ECO:0000313" key="2">
    <source>
        <dbReference type="EMBL" id="OBB88505.1"/>
    </source>
</evidence>
<evidence type="ECO:0000313" key="3">
    <source>
        <dbReference type="Proteomes" id="UP000091914"/>
    </source>
</evidence>
<dbReference type="GO" id="GO:0016787">
    <property type="term" value="F:hydrolase activity"/>
    <property type="evidence" value="ECO:0007669"/>
    <property type="project" value="UniProtKB-KW"/>
</dbReference>
<proteinExistence type="predicted"/>
<dbReference type="InterPro" id="IPR029058">
    <property type="entry name" value="AB_hydrolase_fold"/>
</dbReference>
<organism evidence="2 3">
    <name type="scientific">Mycobacterium colombiense</name>
    <dbReference type="NCBI Taxonomy" id="339268"/>
    <lineage>
        <taxon>Bacteria</taxon>
        <taxon>Bacillati</taxon>
        <taxon>Actinomycetota</taxon>
        <taxon>Actinomycetes</taxon>
        <taxon>Mycobacteriales</taxon>
        <taxon>Mycobacteriaceae</taxon>
        <taxon>Mycobacterium</taxon>
        <taxon>Mycobacterium avium complex (MAC)</taxon>
    </lineage>
</organism>
<comment type="caution">
    <text evidence="2">The sequence shown here is derived from an EMBL/GenBank/DDBJ whole genome shotgun (WGS) entry which is preliminary data.</text>
</comment>